<dbReference type="SUPFAM" id="SSF49562">
    <property type="entry name" value="C2 domain (Calcium/lipid-binding domain, CaLB)"/>
    <property type="match status" value="1"/>
</dbReference>
<dbReference type="Gene3D" id="2.60.40.150">
    <property type="entry name" value="C2 domain"/>
    <property type="match status" value="1"/>
</dbReference>
<dbReference type="AlphaFoldDB" id="A0AA88KG93"/>
<keyword evidence="3" id="KW-0863">Zinc-finger</keyword>
<keyword evidence="3" id="KW-0862">Zinc</keyword>
<dbReference type="EMBL" id="PYSW02000032">
    <property type="protein sequence ID" value="KAG2378445.1"/>
    <property type="molecule type" value="Genomic_DNA"/>
</dbReference>
<evidence type="ECO:0000256" key="3">
    <source>
        <dbReference type="PROSITE-ProRule" id="PRU00024"/>
    </source>
</evidence>
<dbReference type="Pfam" id="PF00643">
    <property type="entry name" value="zf-B_box"/>
    <property type="match status" value="1"/>
</dbReference>
<keyword evidence="1" id="KW-0479">Metal-binding</keyword>
<dbReference type="InterPro" id="IPR000315">
    <property type="entry name" value="Znf_B-box"/>
</dbReference>
<name>A0AA88KG93_NAELO</name>
<comment type="caution">
    <text evidence="7">The sequence shown here is derived from an EMBL/GenBank/DDBJ whole genome shotgun (WGS) entry which is preliminary data.</text>
</comment>
<evidence type="ECO:0000313" key="7">
    <source>
        <dbReference type="EMBL" id="KAG2378445.1"/>
    </source>
</evidence>
<organism evidence="7 8">
    <name type="scientific">Naegleria lovaniensis</name>
    <name type="common">Amoeba</name>
    <dbReference type="NCBI Taxonomy" id="51637"/>
    <lineage>
        <taxon>Eukaryota</taxon>
        <taxon>Discoba</taxon>
        <taxon>Heterolobosea</taxon>
        <taxon>Tetramitia</taxon>
        <taxon>Eutetramitia</taxon>
        <taxon>Vahlkampfiidae</taxon>
        <taxon>Naegleria</taxon>
    </lineage>
</organism>
<dbReference type="GO" id="GO:0016020">
    <property type="term" value="C:membrane"/>
    <property type="evidence" value="ECO:0007669"/>
    <property type="project" value="TreeGrafter"/>
</dbReference>
<dbReference type="SUPFAM" id="SSF57845">
    <property type="entry name" value="B-box zinc-binding domain"/>
    <property type="match status" value="1"/>
</dbReference>
<evidence type="ECO:0000256" key="2">
    <source>
        <dbReference type="ARBA" id="ARBA00022837"/>
    </source>
</evidence>
<dbReference type="PROSITE" id="PS50004">
    <property type="entry name" value="C2"/>
    <property type="match status" value="1"/>
</dbReference>
<evidence type="ECO:0000259" key="5">
    <source>
        <dbReference type="PROSITE" id="PS50004"/>
    </source>
</evidence>
<evidence type="ECO:0000313" key="8">
    <source>
        <dbReference type="Proteomes" id="UP000816034"/>
    </source>
</evidence>
<dbReference type="GO" id="GO:0008270">
    <property type="term" value="F:zinc ion binding"/>
    <property type="evidence" value="ECO:0007669"/>
    <property type="project" value="UniProtKB-KW"/>
</dbReference>
<dbReference type="PANTHER" id="PTHR45911">
    <property type="entry name" value="C2 DOMAIN-CONTAINING PROTEIN"/>
    <property type="match status" value="1"/>
</dbReference>
<feature type="coiled-coil region" evidence="4">
    <location>
        <begin position="184"/>
        <end position="229"/>
    </location>
</feature>
<evidence type="ECO:0000256" key="4">
    <source>
        <dbReference type="SAM" id="Coils"/>
    </source>
</evidence>
<keyword evidence="4" id="KW-0175">Coiled coil</keyword>
<dbReference type="InterPro" id="IPR035892">
    <property type="entry name" value="C2_domain_sf"/>
</dbReference>
<dbReference type="Gene3D" id="3.30.160.60">
    <property type="entry name" value="Classic Zinc Finger"/>
    <property type="match status" value="1"/>
</dbReference>
<feature type="domain" description="B box-type" evidence="6">
    <location>
        <begin position="139"/>
        <end position="180"/>
    </location>
</feature>
<dbReference type="GeneID" id="68100538"/>
<accession>A0AA88KG93</accession>
<dbReference type="GO" id="GO:0005509">
    <property type="term" value="F:calcium ion binding"/>
    <property type="evidence" value="ECO:0007669"/>
    <property type="project" value="TreeGrafter"/>
</dbReference>
<evidence type="ECO:0008006" key="9">
    <source>
        <dbReference type="Google" id="ProtNLM"/>
    </source>
</evidence>
<reference evidence="7 8" key="1">
    <citation type="journal article" date="2018" name="BMC Genomics">
        <title>The genome of Naegleria lovaniensis, the basis for a comparative approach to unravel pathogenicity factors of the human pathogenic amoeba N. fowleri.</title>
        <authorList>
            <person name="Liechti N."/>
            <person name="Schurch N."/>
            <person name="Bruggmann R."/>
            <person name="Wittwer M."/>
        </authorList>
    </citation>
    <scope>NUCLEOTIDE SEQUENCE [LARGE SCALE GENOMIC DNA]</scope>
    <source>
        <strain evidence="7 8">ATCC 30569</strain>
    </source>
</reference>
<keyword evidence="8" id="KW-1185">Reference proteome</keyword>
<dbReference type="SMART" id="SM00336">
    <property type="entry name" value="BBOX"/>
    <property type="match status" value="1"/>
</dbReference>
<evidence type="ECO:0000256" key="1">
    <source>
        <dbReference type="ARBA" id="ARBA00022723"/>
    </source>
</evidence>
<proteinExistence type="predicted"/>
<feature type="domain" description="C2" evidence="5">
    <location>
        <begin position="1"/>
        <end position="113"/>
    </location>
</feature>
<dbReference type="InterPro" id="IPR000008">
    <property type="entry name" value="C2_dom"/>
</dbReference>
<dbReference type="Proteomes" id="UP000816034">
    <property type="component" value="Unassembled WGS sequence"/>
</dbReference>
<dbReference type="PANTHER" id="PTHR45911:SF4">
    <property type="entry name" value="MULTIPLE C2 AND TRANSMEMBRANE DOMAIN-CONTAINING PROTEIN"/>
    <property type="match status" value="1"/>
</dbReference>
<protein>
    <recommendedName>
        <fullName evidence="9">C2 domain-containing protein</fullName>
    </recommendedName>
</protein>
<dbReference type="PROSITE" id="PS50119">
    <property type="entry name" value="ZF_BBOX"/>
    <property type="match status" value="1"/>
</dbReference>
<sequence length="347" mass="39529">MVLFDGDLVLLRVIRGINLSSKADPYCIVKTNVDTDQTRKTFVIEKTLNPEWGNEFIIPISGQVLEKLTTKSLVLEFTVMDENKITKDVFMGSATLVVDTVQFPLNEAVKKVVPLQNTKKGEIEVAIRIVRVNSNGVESAVQKCPIHNISINTICKTCSAFICSACAISSTHHGHQVFLLEEAELGERQEIENLRKQIEEWEIQNGISNESLEQQMGEAEIICAEHKQRISAIFDELRNLLKTKEELMLTQIDDVGKARIKMLMKLMSWKLNCNETFTIFNQCMNSYTLVEQKMAKFPQLEKSFQEPKKIFRSQTDFKNGLVTFQNKVENVSKQVKDKCDGFSAYMM</sequence>
<dbReference type="Pfam" id="PF00168">
    <property type="entry name" value="C2"/>
    <property type="match status" value="1"/>
</dbReference>
<dbReference type="CDD" id="cd00030">
    <property type="entry name" value="C2"/>
    <property type="match status" value="1"/>
</dbReference>
<dbReference type="SMART" id="SM00239">
    <property type="entry name" value="C2"/>
    <property type="match status" value="1"/>
</dbReference>
<dbReference type="RefSeq" id="XP_044545707.1">
    <property type="nucleotide sequence ID" value="XM_044698121.1"/>
</dbReference>
<evidence type="ECO:0000259" key="6">
    <source>
        <dbReference type="PROSITE" id="PS50119"/>
    </source>
</evidence>
<gene>
    <name evidence="7" type="ORF">C9374_008084</name>
</gene>
<keyword evidence="2" id="KW-0106">Calcium</keyword>